<sequence length="93" mass="10296">MSLSPPHKHALSHFHRFVLTFHCNLQQCSDAACPLSLTKCVYGNTSDASLFLSPCDCTCCHAVVFPTKPSPTPSTRLIHQAIRFAVELIDNRI</sequence>
<comment type="caution">
    <text evidence="1">The sequence shown here is derived from an EMBL/GenBank/DDBJ whole genome shotgun (WGS) entry which is preliminary data.</text>
</comment>
<evidence type="ECO:0000313" key="2">
    <source>
        <dbReference type="Proteomes" id="UP001420932"/>
    </source>
</evidence>
<dbReference type="Proteomes" id="UP001420932">
    <property type="component" value="Unassembled WGS sequence"/>
</dbReference>
<gene>
    <name evidence="1" type="ORF">Syun_023584</name>
</gene>
<dbReference type="EMBL" id="JBBNAF010000010">
    <property type="protein sequence ID" value="KAK9107573.1"/>
    <property type="molecule type" value="Genomic_DNA"/>
</dbReference>
<protein>
    <submittedName>
        <fullName evidence="1">Uncharacterized protein</fullName>
    </submittedName>
</protein>
<name>A0AAP0FNB5_9MAGN</name>
<proteinExistence type="predicted"/>
<keyword evidence="2" id="KW-1185">Reference proteome</keyword>
<reference evidence="1 2" key="1">
    <citation type="submission" date="2024-01" db="EMBL/GenBank/DDBJ databases">
        <title>Genome assemblies of Stephania.</title>
        <authorList>
            <person name="Yang L."/>
        </authorList>
    </citation>
    <scope>NUCLEOTIDE SEQUENCE [LARGE SCALE GENOMIC DNA]</scope>
    <source>
        <strain evidence="1">YNDBR</strain>
        <tissue evidence="1">Leaf</tissue>
    </source>
</reference>
<organism evidence="1 2">
    <name type="scientific">Stephania yunnanensis</name>
    <dbReference type="NCBI Taxonomy" id="152371"/>
    <lineage>
        <taxon>Eukaryota</taxon>
        <taxon>Viridiplantae</taxon>
        <taxon>Streptophyta</taxon>
        <taxon>Embryophyta</taxon>
        <taxon>Tracheophyta</taxon>
        <taxon>Spermatophyta</taxon>
        <taxon>Magnoliopsida</taxon>
        <taxon>Ranunculales</taxon>
        <taxon>Menispermaceae</taxon>
        <taxon>Menispermoideae</taxon>
        <taxon>Cissampelideae</taxon>
        <taxon>Stephania</taxon>
    </lineage>
</organism>
<evidence type="ECO:0000313" key="1">
    <source>
        <dbReference type="EMBL" id="KAK9107573.1"/>
    </source>
</evidence>
<dbReference type="AlphaFoldDB" id="A0AAP0FNB5"/>
<accession>A0AAP0FNB5</accession>